<dbReference type="OrthoDB" id="421628at2759"/>
<comment type="subcellular location">
    <subcellularLocation>
        <location evidence="1">Membrane</location>
    </subcellularLocation>
</comment>
<proteinExistence type="predicted"/>
<keyword evidence="4 5" id="KW-0472">Membrane</keyword>
<accession>A0A812URA4</accession>
<reference evidence="7" key="1">
    <citation type="submission" date="2021-02" db="EMBL/GenBank/DDBJ databases">
        <authorList>
            <person name="Dougan E. K."/>
            <person name="Rhodes N."/>
            <person name="Thang M."/>
            <person name="Chan C."/>
        </authorList>
    </citation>
    <scope>NUCLEOTIDE SEQUENCE</scope>
</reference>
<gene>
    <name evidence="7" type="primary">FAXDC2</name>
    <name evidence="7" type="ORF">SNAT2548_LOCUS32785</name>
</gene>
<dbReference type="GO" id="GO:0008610">
    <property type="term" value="P:lipid biosynthetic process"/>
    <property type="evidence" value="ECO:0007669"/>
    <property type="project" value="InterPro"/>
</dbReference>
<dbReference type="InterPro" id="IPR006694">
    <property type="entry name" value="Fatty_acid_hydroxylase"/>
</dbReference>
<protein>
    <submittedName>
        <fullName evidence="7">FAXDC2 protein</fullName>
    </submittedName>
</protein>
<name>A0A812URA4_9DINO</name>
<dbReference type="Proteomes" id="UP000604046">
    <property type="component" value="Unassembled WGS sequence"/>
</dbReference>
<dbReference type="PANTHER" id="PTHR11863">
    <property type="entry name" value="STEROL DESATURASE"/>
    <property type="match status" value="1"/>
</dbReference>
<keyword evidence="2 5" id="KW-0812">Transmembrane</keyword>
<dbReference type="InterPro" id="IPR050307">
    <property type="entry name" value="Sterol_Desaturase_Related"/>
</dbReference>
<comment type="caution">
    <text evidence="7">The sequence shown here is derived from an EMBL/GenBank/DDBJ whole genome shotgun (WGS) entry which is preliminary data.</text>
</comment>
<dbReference type="Pfam" id="PF04116">
    <property type="entry name" value="FA_hydroxylase"/>
    <property type="match status" value="1"/>
</dbReference>
<dbReference type="EMBL" id="CAJNDS010002725">
    <property type="protein sequence ID" value="CAE7574703.1"/>
    <property type="molecule type" value="Genomic_DNA"/>
</dbReference>
<feature type="transmembrane region" description="Helical" evidence="5">
    <location>
        <begin position="46"/>
        <end position="69"/>
    </location>
</feature>
<evidence type="ECO:0000256" key="1">
    <source>
        <dbReference type="ARBA" id="ARBA00004370"/>
    </source>
</evidence>
<evidence type="ECO:0000313" key="7">
    <source>
        <dbReference type="EMBL" id="CAE7574703.1"/>
    </source>
</evidence>
<dbReference type="GO" id="GO:0005506">
    <property type="term" value="F:iron ion binding"/>
    <property type="evidence" value="ECO:0007669"/>
    <property type="project" value="InterPro"/>
</dbReference>
<evidence type="ECO:0000313" key="8">
    <source>
        <dbReference type="Proteomes" id="UP000604046"/>
    </source>
</evidence>
<keyword evidence="8" id="KW-1185">Reference proteome</keyword>
<evidence type="ECO:0000256" key="4">
    <source>
        <dbReference type="ARBA" id="ARBA00023136"/>
    </source>
</evidence>
<organism evidence="7 8">
    <name type="scientific">Symbiodinium natans</name>
    <dbReference type="NCBI Taxonomy" id="878477"/>
    <lineage>
        <taxon>Eukaryota</taxon>
        <taxon>Sar</taxon>
        <taxon>Alveolata</taxon>
        <taxon>Dinophyceae</taxon>
        <taxon>Suessiales</taxon>
        <taxon>Symbiodiniaceae</taxon>
        <taxon>Symbiodinium</taxon>
    </lineage>
</organism>
<evidence type="ECO:0000256" key="3">
    <source>
        <dbReference type="ARBA" id="ARBA00022989"/>
    </source>
</evidence>
<dbReference type="GO" id="GO:0016020">
    <property type="term" value="C:membrane"/>
    <property type="evidence" value="ECO:0007669"/>
    <property type="project" value="UniProtKB-SubCell"/>
</dbReference>
<dbReference type="AlphaFoldDB" id="A0A812URA4"/>
<evidence type="ECO:0000256" key="5">
    <source>
        <dbReference type="SAM" id="Phobius"/>
    </source>
</evidence>
<dbReference type="GO" id="GO:0016491">
    <property type="term" value="F:oxidoreductase activity"/>
    <property type="evidence" value="ECO:0007669"/>
    <property type="project" value="InterPro"/>
</dbReference>
<feature type="transmembrane region" description="Helical" evidence="5">
    <location>
        <begin position="90"/>
        <end position="117"/>
    </location>
</feature>
<sequence>MLGPTFGHTAASITGLLLIEKLVLEWVFPPWIPLLEDFEARVGKNVAVGIIAVANSAITFWGIGLLFALPPMLGWRRWKIQQDRSLDMALLWRSLPLIAFNFLLQVLIGVPFLLYMLPAASLDWHALPATETLARDITVWLLVEEVCFFYVHRWLHQDKSMYAAVHKLHHTWTAPISIVAIYCHPFEHLVSNILPVLLGPFLCRSHAASFGIFLSVGTVHTLAVHSGYWFCDDNGMHDEHHAKFNVNYGVMGLMDQWYGTYQQLGLF</sequence>
<feature type="domain" description="Fatty acid hydroxylase" evidence="6">
    <location>
        <begin position="138"/>
        <end position="260"/>
    </location>
</feature>
<keyword evidence="3 5" id="KW-1133">Transmembrane helix</keyword>
<evidence type="ECO:0000256" key="2">
    <source>
        <dbReference type="ARBA" id="ARBA00022692"/>
    </source>
</evidence>
<evidence type="ECO:0000259" key="6">
    <source>
        <dbReference type="Pfam" id="PF04116"/>
    </source>
</evidence>